<feature type="repeat" description="TPR" evidence="3">
    <location>
        <begin position="140"/>
        <end position="173"/>
    </location>
</feature>
<dbReference type="SUPFAM" id="SSF48452">
    <property type="entry name" value="TPR-like"/>
    <property type="match status" value="3"/>
</dbReference>
<keyword evidence="4" id="KW-1133">Transmembrane helix</keyword>
<dbReference type="Pfam" id="PF13432">
    <property type="entry name" value="TPR_16"/>
    <property type="match status" value="2"/>
</dbReference>
<feature type="repeat" description="TPR" evidence="3">
    <location>
        <begin position="331"/>
        <end position="364"/>
    </location>
</feature>
<evidence type="ECO:0000256" key="2">
    <source>
        <dbReference type="ARBA" id="ARBA00022803"/>
    </source>
</evidence>
<reference evidence="5 6" key="1">
    <citation type="submission" date="2023-12" db="EMBL/GenBank/DDBJ databases">
        <title>Description of an unclassified Opitutus bacterium of Verrucomicrobiota.</title>
        <authorList>
            <person name="Zhang D.-F."/>
        </authorList>
    </citation>
    <scope>NUCLEOTIDE SEQUENCE [LARGE SCALE GENOMIC DNA]</scope>
    <source>
        <strain evidence="5 6">WL0086</strain>
    </source>
</reference>
<sequence>MTDSRPPWRARWPLHLAIAAASASVVAVALWPRQSERLERYLPATVELNGRNPFLTDSITAAEQAARETPNVETVAELGRRYHANGFHEAARACWMLLSQEAPENGHWSHYLAQLARIRSDQAAIARHLALTVKRAPDYAPAWQQRADLAFKQGDYALARTAYQQRLQLLPDDAHARLGLARLALIDFEREEAKRLLLEIIKDHPDFSAAHNLFAQLAAEEGQEELAARHRWLGHEAGRFEEASDPWMRELEERCLTPGRLRIIAMREYQNGRNEEARTLFERAVDVDPDDPGGWNLLGDLYLKLGDTDRAITVLRDAQRRFTTAGQDIPISVYLNLGEALRTQDQVADAERTLREGLDHHPESFELHNSLGIVLQAQGKGSAAIAEFRAALARNPLDADGNFNLATLLFNRGAEAEAIELHHRALRSKPTYPPSLMFLAMHEMRQGNLDEAKPYVDTLFDAFFGVPEVRQMVARWHFLDGLRQRDAGQTGNALAALRRSFNIASDLPGVAELYGNLLLEHGELAEARAPLTEFYRQQPENPRSAMLLARLYAGERRFRQARELLTHAEAAARQQGDERLAAFCREILGQLPKR</sequence>
<protein>
    <submittedName>
        <fullName evidence="5">Tetratricopeptide repeat protein</fullName>
    </submittedName>
</protein>
<feature type="repeat" description="TPR" evidence="3">
    <location>
        <begin position="258"/>
        <end position="291"/>
    </location>
</feature>
<feature type="transmembrane region" description="Helical" evidence="4">
    <location>
        <begin position="12"/>
        <end position="31"/>
    </location>
</feature>
<proteinExistence type="predicted"/>
<dbReference type="Proteomes" id="UP000738431">
    <property type="component" value="Chromosome"/>
</dbReference>
<dbReference type="EMBL" id="CP139781">
    <property type="protein sequence ID" value="WRQ86820.1"/>
    <property type="molecule type" value="Genomic_DNA"/>
</dbReference>
<dbReference type="SMART" id="SM00028">
    <property type="entry name" value="TPR"/>
    <property type="match status" value="7"/>
</dbReference>
<evidence type="ECO:0000256" key="4">
    <source>
        <dbReference type="SAM" id="Phobius"/>
    </source>
</evidence>
<gene>
    <name evidence="5" type="ORF">K1X11_018570</name>
</gene>
<keyword evidence="2 3" id="KW-0802">TPR repeat</keyword>
<evidence type="ECO:0000256" key="3">
    <source>
        <dbReference type="PROSITE-ProRule" id="PRU00339"/>
    </source>
</evidence>
<evidence type="ECO:0000256" key="1">
    <source>
        <dbReference type="ARBA" id="ARBA00022737"/>
    </source>
</evidence>
<dbReference type="PANTHER" id="PTHR45586">
    <property type="entry name" value="TPR REPEAT-CONTAINING PROTEIN PA4667"/>
    <property type="match status" value="1"/>
</dbReference>
<keyword evidence="4" id="KW-0812">Transmembrane</keyword>
<evidence type="ECO:0000313" key="6">
    <source>
        <dbReference type="Proteomes" id="UP000738431"/>
    </source>
</evidence>
<keyword evidence="1" id="KW-0677">Repeat</keyword>
<organism evidence="5 6">
    <name type="scientific">Actomonas aquatica</name>
    <dbReference type="NCBI Taxonomy" id="2866162"/>
    <lineage>
        <taxon>Bacteria</taxon>
        <taxon>Pseudomonadati</taxon>
        <taxon>Verrucomicrobiota</taxon>
        <taxon>Opitutia</taxon>
        <taxon>Opitutales</taxon>
        <taxon>Opitutaceae</taxon>
        <taxon>Actomonas</taxon>
    </lineage>
</organism>
<keyword evidence="4" id="KW-0472">Membrane</keyword>
<dbReference type="InterPro" id="IPR019734">
    <property type="entry name" value="TPR_rpt"/>
</dbReference>
<dbReference type="InterPro" id="IPR051012">
    <property type="entry name" value="CellSynth/LPSAsmb/PSIAsmb"/>
</dbReference>
<dbReference type="RefSeq" id="WP_221030655.1">
    <property type="nucleotide sequence ID" value="NZ_CP139781.1"/>
</dbReference>
<keyword evidence="6" id="KW-1185">Reference proteome</keyword>
<dbReference type="PANTHER" id="PTHR45586:SF1">
    <property type="entry name" value="LIPOPOLYSACCHARIDE ASSEMBLY PROTEIN B"/>
    <property type="match status" value="1"/>
</dbReference>
<dbReference type="InterPro" id="IPR011990">
    <property type="entry name" value="TPR-like_helical_dom_sf"/>
</dbReference>
<dbReference type="PROSITE" id="PS50005">
    <property type="entry name" value="TPR"/>
    <property type="match status" value="3"/>
</dbReference>
<accession>A0ABZ1C928</accession>
<dbReference type="Gene3D" id="1.25.40.10">
    <property type="entry name" value="Tetratricopeptide repeat domain"/>
    <property type="match status" value="3"/>
</dbReference>
<name>A0ABZ1C928_9BACT</name>
<evidence type="ECO:0000313" key="5">
    <source>
        <dbReference type="EMBL" id="WRQ86820.1"/>
    </source>
</evidence>
<dbReference type="Pfam" id="PF14559">
    <property type="entry name" value="TPR_19"/>
    <property type="match status" value="2"/>
</dbReference>